<accession>A0ABV8CFH4</accession>
<evidence type="ECO:0000313" key="3">
    <source>
        <dbReference type="Proteomes" id="UP001595758"/>
    </source>
</evidence>
<keyword evidence="2" id="KW-0560">Oxidoreductase</keyword>
<dbReference type="EC" id="1.-.-.-" evidence="2"/>
<dbReference type="RefSeq" id="WP_382342846.1">
    <property type="nucleotide sequence ID" value="NZ_JBHSAB010000019.1"/>
</dbReference>
<dbReference type="PANTHER" id="PTHR30137:SF6">
    <property type="entry name" value="LUCIFERASE-LIKE MONOOXYGENASE"/>
    <property type="match status" value="1"/>
</dbReference>
<organism evidence="2 3">
    <name type="scientific">Legionella dresdenensis</name>
    <dbReference type="NCBI Taxonomy" id="450200"/>
    <lineage>
        <taxon>Bacteria</taxon>
        <taxon>Pseudomonadati</taxon>
        <taxon>Pseudomonadota</taxon>
        <taxon>Gammaproteobacteria</taxon>
        <taxon>Legionellales</taxon>
        <taxon>Legionellaceae</taxon>
        <taxon>Legionella</taxon>
    </lineage>
</organism>
<feature type="domain" description="Luciferase-like" evidence="1">
    <location>
        <begin position="1"/>
        <end position="315"/>
    </location>
</feature>
<name>A0ABV8CFH4_9GAMM</name>
<dbReference type="InterPro" id="IPR036661">
    <property type="entry name" value="Luciferase-like_sf"/>
</dbReference>
<dbReference type="InterPro" id="IPR050766">
    <property type="entry name" value="Bact_Lucif_Oxidored"/>
</dbReference>
<dbReference type="GO" id="GO:0016491">
    <property type="term" value="F:oxidoreductase activity"/>
    <property type="evidence" value="ECO:0007669"/>
    <property type="project" value="UniProtKB-KW"/>
</dbReference>
<dbReference type="EMBL" id="JBHSAB010000019">
    <property type="protein sequence ID" value="MFC3909018.1"/>
    <property type="molecule type" value="Genomic_DNA"/>
</dbReference>
<dbReference type="Gene3D" id="3.20.20.30">
    <property type="entry name" value="Luciferase-like domain"/>
    <property type="match status" value="1"/>
</dbReference>
<evidence type="ECO:0000259" key="1">
    <source>
        <dbReference type="Pfam" id="PF00296"/>
    </source>
</evidence>
<keyword evidence="3" id="KW-1185">Reference proteome</keyword>
<dbReference type="Pfam" id="PF00296">
    <property type="entry name" value="Bac_luciferase"/>
    <property type="match status" value="1"/>
</dbReference>
<sequence>MEYGLSFLPDIDNKNYSAADYFKNVLKLSVYADQAGLNTIKMTEHYLHPYGGYCPDPLMFLASVAAQTSTIRLMTGCILPVFHHPIQIAAKTAMLDALSNGRLDVGFARAYLPYEFEAFEIDMDNSREKFQETITAVKKLWVEDKTTCETPFFNFHNVRSLPAPTQLPHPPLWGAAVNSRQSFAWLGEQGFGLLATPPLSSFDELVNKIDIYRDSFIPNVVMKKPRIAISLPLLITENQNDAEKVGDYYLAEYMRVWADAADSWNNKTSSNYLGYTGMSYALRQNSPHHMRSTTQAIIGTPAYAAEKIKEIQSATAVDQILWQIDFGGQPFDSMMQTLQLFVTQVLPLIR</sequence>
<dbReference type="SUPFAM" id="SSF51679">
    <property type="entry name" value="Bacterial luciferase-like"/>
    <property type="match status" value="1"/>
</dbReference>
<proteinExistence type="predicted"/>
<comment type="caution">
    <text evidence="2">The sequence shown here is derived from an EMBL/GenBank/DDBJ whole genome shotgun (WGS) entry which is preliminary data.</text>
</comment>
<dbReference type="Proteomes" id="UP001595758">
    <property type="component" value="Unassembled WGS sequence"/>
</dbReference>
<gene>
    <name evidence="2" type="ORF">ACFORL_08020</name>
</gene>
<evidence type="ECO:0000313" key="2">
    <source>
        <dbReference type="EMBL" id="MFC3909018.1"/>
    </source>
</evidence>
<dbReference type="InterPro" id="IPR011251">
    <property type="entry name" value="Luciferase-like_dom"/>
</dbReference>
<reference evidence="3" key="1">
    <citation type="journal article" date="2019" name="Int. J. Syst. Evol. Microbiol.">
        <title>The Global Catalogue of Microorganisms (GCM) 10K type strain sequencing project: providing services to taxonomists for standard genome sequencing and annotation.</title>
        <authorList>
            <consortium name="The Broad Institute Genomics Platform"/>
            <consortium name="The Broad Institute Genome Sequencing Center for Infectious Disease"/>
            <person name="Wu L."/>
            <person name="Ma J."/>
        </authorList>
    </citation>
    <scope>NUCLEOTIDE SEQUENCE [LARGE SCALE GENOMIC DNA]</scope>
    <source>
        <strain evidence="3">CCUG 59858</strain>
    </source>
</reference>
<dbReference type="PANTHER" id="PTHR30137">
    <property type="entry name" value="LUCIFERASE-LIKE MONOOXYGENASE"/>
    <property type="match status" value="1"/>
</dbReference>
<protein>
    <submittedName>
        <fullName evidence="2">LLM class flavin-dependent oxidoreductase</fullName>
        <ecNumber evidence="2">1.-.-.-</ecNumber>
    </submittedName>
</protein>